<evidence type="ECO:0000256" key="3">
    <source>
        <dbReference type="ARBA" id="ARBA00004239"/>
    </source>
</evidence>
<dbReference type="GO" id="GO:0006508">
    <property type="term" value="P:proteolysis"/>
    <property type="evidence" value="ECO:0007669"/>
    <property type="project" value="UniProtKB-KW"/>
</dbReference>
<comment type="caution">
    <text evidence="18">The sequence shown here is derived from an EMBL/GenBank/DDBJ whole genome shotgun (WGS) entry which is preliminary data.</text>
</comment>
<proteinExistence type="predicted"/>
<evidence type="ECO:0000256" key="11">
    <source>
        <dbReference type="ARBA" id="ARBA00022837"/>
    </source>
</evidence>
<feature type="signal peptide" evidence="16">
    <location>
        <begin position="1"/>
        <end position="19"/>
    </location>
</feature>
<dbReference type="GO" id="GO:0005576">
    <property type="term" value="C:extracellular region"/>
    <property type="evidence" value="ECO:0007669"/>
    <property type="project" value="UniProtKB-SubCell"/>
</dbReference>
<dbReference type="PANTHER" id="PTHR14218:SF39">
    <property type="entry name" value="PEPTIDASE S53 DOMAIN-CONTAINING PROTEIN"/>
    <property type="match status" value="1"/>
</dbReference>
<comment type="catalytic activity">
    <reaction evidence="1">
        <text>Release of an N-terminal tripeptide from a polypeptide.</text>
        <dbReference type="EC" id="3.4.14.10"/>
    </reaction>
</comment>
<feature type="active site" description="Charge relay system" evidence="15">
    <location>
        <position position="531"/>
    </location>
</feature>
<organism evidence="18 19">
    <name type="scientific">Hyphodiscus hymeniophilus</name>
    <dbReference type="NCBI Taxonomy" id="353542"/>
    <lineage>
        <taxon>Eukaryota</taxon>
        <taxon>Fungi</taxon>
        <taxon>Dikarya</taxon>
        <taxon>Ascomycota</taxon>
        <taxon>Pezizomycotina</taxon>
        <taxon>Leotiomycetes</taxon>
        <taxon>Helotiales</taxon>
        <taxon>Hyphodiscaceae</taxon>
        <taxon>Hyphodiscus</taxon>
    </lineage>
</organism>
<dbReference type="SUPFAM" id="SSF52743">
    <property type="entry name" value="Subtilisin-like"/>
    <property type="match status" value="1"/>
</dbReference>
<gene>
    <name evidence="18" type="ORF">D0Z07_8110</name>
</gene>
<keyword evidence="13" id="KW-0865">Zymogen</keyword>
<evidence type="ECO:0000256" key="9">
    <source>
        <dbReference type="ARBA" id="ARBA00022801"/>
    </source>
</evidence>
<evidence type="ECO:0000256" key="2">
    <source>
        <dbReference type="ARBA" id="ARBA00002451"/>
    </source>
</evidence>
<evidence type="ECO:0000256" key="6">
    <source>
        <dbReference type="ARBA" id="ARBA00022670"/>
    </source>
</evidence>
<feature type="chain" id="PRO_5040434923" description="tripeptidyl-peptidase II" evidence="16">
    <location>
        <begin position="20"/>
        <end position="614"/>
    </location>
</feature>
<dbReference type="OrthoDB" id="409122at2759"/>
<protein>
    <recommendedName>
        <fullName evidence="4">tripeptidyl-peptidase II</fullName>
        <ecNumber evidence="4">3.4.14.10</ecNumber>
    </recommendedName>
</protein>
<feature type="binding site" evidence="15">
    <location>
        <position position="594"/>
    </location>
    <ligand>
        <name>Ca(2+)</name>
        <dbReference type="ChEBI" id="CHEBI:29108"/>
    </ligand>
</feature>
<comment type="subcellular location">
    <subcellularLocation>
        <location evidence="3">Secreted</location>
        <location evidence="3">Extracellular space</location>
    </subcellularLocation>
</comment>
<feature type="binding site" evidence="15">
    <location>
        <position position="574"/>
    </location>
    <ligand>
        <name>Ca(2+)</name>
        <dbReference type="ChEBI" id="CHEBI:29108"/>
    </ligand>
</feature>
<feature type="domain" description="Peptidase S53" evidence="17">
    <location>
        <begin position="216"/>
        <end position="614"/>
    </location>
</feature>
<feature type="binding site" evidence="15">
    <location>
        <position position="592"/>
    </location>
    <ligand>
        <name>Ca(2+)</name>
        <dbReference type="ChEBI" id="CHEBI:29108"/>
    </ligand>
</feature>
<dbReference type="Proteomes" id="UP000785200">
    <property type="component" value="Unassembled WGS sequence"/>
</dbReference>
<keyword evidence="9 15" id="KW-0378">Hydrolase</keyword>
<dbReference type="InterPro" id="IPR036852">
    <property type="entry name" value="Peptidase_S8/S53_dom_sf"/>
</dbReference>
<keyword evidence="6 15" id="KW-0645">Protease</keyword>
<dbReference type="InterPro" id="IPR050819">
    <property type="entry name" value="Tripeptidyl-peptidase_I"/>
</dbReference>
<evidence type="ECO:0000256" key="14">
    <source>
        <dbReference type="ARBA" id="ARBA00023180"/>
    </source>
</evidence>
<dbReference type="PANTHER" id="PTHR14218">
    <property type="entry name" value="PROTEASE S8 TRIPEPTIDYL PEPTIDASE I CLN2"/>
    <property type="match status" value="1"/>
</dbReference>
<evidence type="ECO:0000256" key="5">
    <source>
        <dbReference type="ARBA" id="ARBA00022525"/>
    </source>
</evidence>
<evidence type="ECO:0000256" key="12">
    <source>
        <dbReference type="ARBA" id="ARBA00023026"/>
    </source>
</evidence>
<dbReference type="GO" id="GO:0004252">
    <property type="term" value="F:serine-type endopeptidase activity"/>
    <property type="evidence" value="ECO:0007669"/>
    <property type="project" value="UniProtKB-UniRule"/>
</dbReference>
<dbReference type="AlphaFoldDB" id="A0A9P6VEI6"/>
<dbReference type="EMBL" id="VNKQ01000016">
    <property type="protein sequence ID" value="KAG0646389.1"/>
    <property type="molecule type" value="Genomic_DNA"/>
</dbReference>
<keyword evidence="8 16" id="KW-0732">Signal</keyword>
<dbReference type="InterPro" id="IPR000209">
    <property type="entry name" value="Peptidase_S8/S53_dom"/>
</dbReference>
<dbReference type="FunFam" id="3.40.50.200:FF:000015">
    <property type="entry name" value="Tripeptidyl peptidase A"/>
    <property type="match status" value="1"/>
</dbReference>
<sequence>MLYLSSLLSVAIAAQAAVATPIKARTAYEIKEIHEVPRKWSSQGRAPSDHMLHMQIGLKQGKFDELERHLYEVSDPDHPRYGQYLAVEDIHDLVAPSEESLDLVHEWLLTNGVDKFNYSPAKDWINIYIDVESAERLLDTEYSVYEHEDGSQLVRTSEWSLPKHLHDLIDTIQPTNSFMRTKPKSADWIQFGDKWTPPGYKPPSNETIAKVCNIASVTLECFNTLYGTLGYKQKVPEFNSIAFNNYLNNTPIRPDIFEFLKLYNPAAAPEAFTFKSVEIAGGPAAQFTPLTPFEAANGASEEAVLDAETILGMTFPIPVTSYSTGGSPPFVVDINTPTDTNEPYLTWATYISGQKTIPHVISSSYGDDEQTVPKSYAERVCREFAQIGARGTTLFVSSGDDGAGAADASGCVSNIDNSTIFLPAFPASCPYVTTVGAVQEFEPQVAAFREPGLGLDGKNHSSYYASGSGFSNYFPRPNFQDVVVPAYVKALDGKHKGLYNPNGRAYPDVSAQGLYFAFFWNGTLSDISGTSASCPLMSSVAALVNDALIASGKPTLGFLNPWLYSKGYKGFTDITGGNTTSCGTDGFPVTKGWDPVTGFGTPDFPEILSLLDCR</sequence>
<dbReference type="CDD" id="cd11377">
    <property type="entry name" value="Pro-peptidase_S53"/>
    <property type="match status" value="1"/>
</dbReference>
<keyword evidence="10 15" id="KW-0720">Serine protease</keyword>
<evidence type="ECO:0000256" key="7">
    <source>
        <dbReference type="ARBA" id="ARBA00022723"/>
    </source>
</evidence>
<dbReference type="SMART" id="SM00944">
    <property type="entry name" value="Pro-kuma_activ"/>
    <property type="match status" value="1"/>
</dbReference>
<keyword evidence="5" id="KW-0964">Secreted</keyword>
<evidence type="ECO:0000313" key="18">
    <source>
        <dbReference type="EMBL" id="KAG0646389.1"/>
    </source>
</evidence>
<evidence type="ECO:0000259" key="17">
    <source>
        <dbReference type="PROSITE" id="PS51695"/>
    </source>
</evidence>
<evidence type="ECO:0000313" key="19">
    <source>
        <dbReference type="Proteomes" id="UP000785200"/>
    </source>
</evidence>
<evidence type="ECO:0000256" key="15">
    <source>
        <dbReference type="PROSITE-ProRule" id="PRU01032"/>
    </source>
</evidence>
<evidence type="ECO:0000256" key="13">
    <source>
        <dbReference type="ARBA" id="ARBA00023145"/>
    </source>
</evidence>
<feature type="active site" description="Charge relay system" evidence="15">
    <location>
        <position position="306"/>
    </location>
</feature>
<feature type="active site" description="Charge relay system" evidence="15">
    <location>
        <position position="302"/>
    </location>
</feature>
<dbReference type="GO" id="GO:0008240">
    <property type="term" value="F:tripeptidyl-peptidase activity"/>
    <property type="evidence" value="ECO:0007669"/>
    <property type="project" value="UniProtKB-EC"/>
</dbReference>
<keyword evidence="7 15" id="KW-0479">Metal-binding</keyword>
<dbReference type="PROSITE" id="PS51695">
    <property type="entry name" value="SEDOLISIN"/>
    <property type="match status" value="1"/>
</dbReference>
<name>A0A9P6VEI6_9HELO</name>
<reference evidence="18" key="1">
    <citation type="submission" date="2019-07" db="EMBL/GenBank/DDBJ databases">
        <title>Hyphodiscus hymeniophilus genome sequencing and assembly.</title>
        <authorList>
            <person name="Kramer G."/>
            <person name="Nodwell J."/>
        </authorList>
    </citation>
    <scope>NUCLEOTIDE SEQUENCE</scope>
    <source>
        <strain evidence="18">ATCC 34498</strain>
    </source>
</reference>
<dbReference type="InterPro" id="IPR030400">
    <property type="entry name" value="Sedolisin_dom"/>
</dbReference>
<evidence type="ECO:0000256" key="16">
    <source>
        <dbReference type="SAM" id="SignalP"/>
    </source>
</evidence>
<dbReference type="GO" id="GO:0046872">
    <property type="term" value="F:metal ion binding"/>
    <property type="evidence" value="ECO:0007669"/>
    <property type="project" value="UniProtKB-UniRule"/>
</dbReference>
<dbReference type="SUPFAM" id="SSF54897">
    <property type="entry name" value="Protease propeptides/inhibitors"/>
    <property type="match status" value="1"/>
</dbReference>
<keyword evidence="12" id="KW-0843">Virulence</keyword>
<dbReference type="Pfam" id="PF00082">
    <property type="entry name" value="Peptidase_S8"/>
    <property type="match status" value="1"/>
</dbReference>
<keyword evidence="19" id="KW-1185">Reference proteome</keyword>
<evidence type="ECO:0000256" key="10">
    <source>
        <dbReference type="ARBA" id="ARBA00022825"/>
    </source>
</evidence>
<accession>A0A9P6VEI6</accession>
<comment type="cofactor">
    <cofactor evidence="15">
        <name>Ca(2+)</name>
        <dbReference type="ChEBI" id="CHEBI:29108"/>
    </cofactor>
    <text evidence="15">Binds 1 Ca(2+) ion per subunit.</text>
</comment>
<evidence type="ECO:0000256" key="1">
    <source>
        <dbReference type="ARBA" id="ARBA00001910"/>
    </source>
</evidence>
<keyword evidence="11 15" id="KW-0106">Calcium</keyword>
<dbReference type="CDD" id="cd04056">
    <property type="entry name" value="Peptidases_S53"/>
    <property type="match status" value="1"/>
</dbReference>
<evidence type="ECO:0000256" key="8">
    <source>
        <dbReference type="ARBA" id="ARBA00022729"/>
    </source>
</evidence>
<feature type="binding site" evidence="15">
    <location>
        <position position="573"/>
    </location>
    <ligand>
        <name>Ca(2+)</name>
        <dbReference type="ChEBI" id="CHEBI:29108"/>
    </ligand>
</feature>
<dbReference type="Pfam" id="PF09286">
    <property type="entry name" value="Pro-kuma_activ"/>
    <property type="match status" value="1"/>
</dbReference>
<dbReference type="EC" id="3.4.14.10" evidence="4"/>
<comment type="function">
    <text evidence="2">Secreted tripeptidyl-peptidase which degrades proteins at acidic pHs and is involved in virulence.</text>
</comment>
<evidence type="ECO:0000256" key="4">
    <source>
        <dbReference type="ARBA" id="ARBA00012462"/>
    </source>
</evidence>
<dbReference type="Gene3D" id="3.40.50.200">
    <property type="entry name" value="Peptidase S8/S53 domain"/>
    <property type="match status" value="1"/>
</dbReference>
<keyword evidence="14" id="KW-0325">Glycoprotein</keyword>
<dbReference type="InterPro" id="IPR015366">
    <property type="entry name" value="S53_propep"/>
</dbReference>